<evidence type="ECO:0000313" key="4">
    <source>
        <dbReference type="Proteomes" id="UP000571817"/>
    </source>
</evidence>
<dbReference type="SMART" id="SM00382">
    <property type="entry name" value="AAA"/>
    <property type="match status" value="1"/>
</dbReference>
<dbReference type="Gene3D" id="3.30.230.10">
    <property type="match status" value="1"/>
</dbReference>
<feature type="domain" description="AAA+ ATPase" evidence="2">
    <location>
        <begin position="215"/>
        <end position="398"/>
    </location>
</feature>
<dbReference type="InterPro" id="IPR027417">
    <property type="entry name" value="P-loop_NTPase"/>
</dbReference>
<dbReference type="InterPro" id="IPR045006">
    <property type="entry name" value="CHLI-like"/>
</dbReference>
<dbReference type="NCBIfam" id="TIGR00368">
    <property type="entry name" value="YifB family Mg chelatase-like AAA ATPase"/>
    <property type="match status" value="1"/>
</dbReference>
<evidence type="ECO:0000259" key="2">
    <source>
        <dbReference type="SMART" id="SM00382"/>
    </source>
</evidence>
<dbReference type="AlphaFoldDB" id="A0A853DB05"/>
<comment type="caution">
    <text evidence="3">The sequence shown here is derived from an EMBL/GenBank/DDBJ whole genome shotgun (WGS) entry which is preliminary data.</text>
</comment>
<dbReference type="InterPro" id="IPR020568">
    <property type="entry name" value="Ribosomal_Su5_D2-typ_SF"/>
</dbReference>
<dbReference type="Proteomes" id="UP000571817">
    <property type="component" value="Unassembled WGS sequence"/>
</dbReference>
<dbReference type="Pfam" id="PF13541">
    <property type="entry name" value="ChlI"/>
    <property type="match status" value="1"/>
</dbReference>
<sequence>MSLGRTRSVTLRGIDGTVVDVEANASQGLPAFTITGMPDAACRQSPERIRAACGNSELELPSGRITVNLSPAALPKHGSGFDLAIAVAALAATGAVDGEVVRDIVHLGELALDGSIRPVHGVLPAVLAAVAAGVTHVVVPAANAAEAALVPGVLVTPMRTLPELVARYDLVRKRRPLPDLPIHLPAAAAARALPDLCDVSGQEEARHALEVAAAGGHHMAMIGPPGAGKTMIAERLPGILPPLERAEALEVTAIHSVLGALGAEVLIERAPFVAPHHGASMAAVIGGGSGPIRPGAVSRAHRGVLFLDESPEFRRDVLDALRQPLEAGRVTIARADRVATYPARFQLVLAANPCPCGKNFGKGGACSCSVLMRRGYLNKLSGPLMDRVDVHLQVAPVTRASLAGPGGEPSAAASYVLASGRHVAGTAAGGSSTERHRGRRCGVVGACRGRPPRCSTAPWRAAR</sequence>
<dbReference type="GO" id="GO:0005524">
    <property type="term" value="F:ATP binding"/>
    <property type="evidence" value="ECO:0007669"/>
    <property type="project" value="InterPro"/>
</dbReference>
<name>A0A853DB05_9MICO</name>
<dbReference type="EMBL" id="JACCFW010000001">
    <property type="protein sequence ID" value="NYJ74128.1"/>
    <property type="molecule type" value="Genomic_DNA"/>
</dbReference>
<dbReference type="SUPFAM" id="SSF52540">
    <property type="entry name" value="P-loop containing nucleoside triphosphate hydrolases"/>
    <property type="match status" value="1"/>
</dbReference>
<dbReference type="Pfam" id="PF01078">
    <property type="entry name" value="Mg_chelatase"/>
    <property type="match status" value="1"/>
</dbReference>
<proteinExistence type="inferred from homology"/>
<comment type="similarity">
    <text evidence="1">Belongs to the Mg-chelatase subunits D/I family. ComM subfamily.</text>
</comment>
<reference evidence="3 4" key="1">
    <citation type="submission" date="2020-07" db="EMBL/GenBank/DDBJ databases">
        <title>Sequencing the genomes of 1000 actinobacteria strains.</title>
        <authorList>
            <person name="Klenk H.-P."/>
        </authorList>
    </citation>
    <scope>NUCLEOTIDE SEQUENCE [LARGE SCALE GENOMIC DNA]</scope>
    <source>
        <strain evidence="3 4">DSM 29531</strain>
    </source>
</reference>
<dbReference type="Gene3D" id="3.40.50.300">
    <property type="entry name" value="P-loop containing nucleotide triphosphate hydrolases"/>
    <property type="match status" value="1"/>
</dbReference>
<dbReference type="SUPFAM" id="SSF54211">
    <property type="entry name" value="Ribosomal protein S5 domain 2-like"/>
    <property type="match status" value="1"/>
</dbReference>
<dbReference type="InterPro" id="IPR004482">
    <property type="entry name" value="Mg_chelat-rel"/>
</dbReference>
<dbReference type="InterPro" id="IPR003593">
    <property type="entry name" value="AAA+_ATPase"/>
</dbReference>
<dbReference type="InterPro" id="IPR014721">
    <property type="entry name" value="Ribsml_uS5_D2-typ_fold_subgr"/>
</dbReference>
<gene>
    <name evidence="3" type="ORF">HNR15_001091</name>
</gene>
<evidence type="ECO:0000313" key="3">
    <source>
        <dbReference type="EMBL" id="NYJ74128.1"/>
    </source>
</evidence>
<accession>A0A853DB05</accession>
<organism evidence="3 4">
    <name type="scientific">Allobranchiibius huperziae</name>
    <dbReference type="NCBI Taxonomy" id="1874116"/>
    <lineage>
        <taxon>Bacteria</taxon>
        <taxon>Bacillati</taxon>
        <taxon>Actinomycetota</taxon>
        <taxon>Actinomycetes</taxon>
        <taxon>Micrococcales</taxon>
        <taxon>Dermacoccaceae</taxon>
        <taxon>Allobranchiibius</taxon>
    </lineage>
</organism>
<dbReference type="PANTHER" id="PTHR32039">
    <property type="entry name" value="MAGNESIUM-CHELATASE SUBUNIT CHLI"/>
    <property type="match status" value="1"/>
</dbReference>
<keyword evidence="4" id="KW-1185">Reference proteome</keyword>
<protein>
    <submittedName>
        <fullName evidence="3">Magnesium chelatase family protein</fullName>
    </submittedName>
</protein>
<dbReference type="InterPro" id="IPR000523">
    <property type="entry name" value="Mg_chelatse_chII-like_cat_dom"/>
</dbReference>
<evidence type="ECO:0000256" key="1">
    <source>
        <dbReference type="ARBA" id="ARBA00006354"/>
    </source>
</evidence>
<dbReference type="PANTHER" id="PTHR32039:SF7">
    <property type="entry name" value="COMPETENCE PROTEIN COMM"/>
    <property type="match status" value="1"/>
</dbReference>